<evidence type="ECO:0000313" key="2">
    <source>
        <dbReference type="EMBL" id="PKA57430.1"/>
    </source>
</evidence>
<keyword evidence="3" id="KW-1185">Reference proteome</keyword>
<evidence type="ECO:0000256" key="1">
    <source>
        <dbReference type="SAM" id="MobiDB-lite"/>
    </source>
</evidence>
<feature type="compositionally biased region" description="Polar residues" evidence="1">
    <location>
        <begin position="1"/>
        <end position="13"/>
    </location>
</feature>
<feature type="region of interest" description="Disordered" evidence="1">
    <location>
        <begin position="1"/>
        <end position="45"/>
    </location>
</feature>
<organism evidence="2 3">
    <name type="scientific">Apostasia shenzhenica</name>
    <dbReference type="NCBI Taxonomy" id="1088818"/>
    <lineage>
        <taxon>Eukaryota</taxon>
        <taxon>Viridiplantae</taxon>
        <taxon>Streptophyta</taxon>
        <taxon>Embryophyta</taxon>
        <taxon>Tracheophyta</taxon>
        <taxon>Spermatophyta</taxon>
        <taxon>Magnoliopsida</taxon>
        <taxon>Liliopsida</taxon>
        <taxon>Asparagales</taxon>
        <taxon>Orchidaceae</taxon>
        <taxon>Apostasioideae</taxon>
        <taxon>Apostasia</taxon>
    </lineage>
</organism>
<sequence length="209" mass="21660">MVARTSKINSTVHSLHAGEPSIRAPDDRTSASTSRCHVKSASSSRGTRVSELQGMLANLTNLVTGLTAQQAVILRQTQPICAVLPLPPVATVPVPLPPAAAAPAPPLPVTADPKLLPPVAAIPAPPPPAAGAPAPAPPVTVPSIQSSGSSRPLRRPFRLQKARQNSLSPCPLPQPAFLPPTFSPFLAESDSLFPSVQVPIMDLIPSLNR</sequence>
<evidence type="ECO:0000313" key="3">
    <source>
        <dbReference type="Proteomes" id="UP000236161"/>
    </source>
</evidence>
<accession>A0A2I0APF1</accession>
<dbReference type="AlphaFoldDB" id="A0A2I0APF1"/>
<dbReference type="Proteomes" id="UP000236161">
    <property type="component" value="Unassembled WGS sequence"/>
</dbReference>
<dbReference type="EMBL" id="KZ451968">
    <property type="protein sequence ID" value="PKA57430.1"/>
    <property type="molecule type" value="Genomic_DNA"/>
</dbReference>
<gene>
    <name evidence="2" type="ORF">AXF42_Ash013618</name>
</gene>
<reference evidence="2 3" key="1">
    <citation type="journal article" date="2017" name="Nature">
        <title>The Apostasia genome and the evolution of orchids.</title>
        <authorList>
            <person name="Zhang G.Q."/>
            <person name="Liu K.W."/>
            <person name="Li Z."/>
            <person name="Lohaus R."/>
            <person name="Hsiao Y.Y."/>
            <person name="Niu S.C."/>
            <person name="Wang J.Y."/>
            <person name="Lin Y.C."/>
            <person name="Xu Q."/>
            <person name="Chen L.J."/>
            <person name="Yoshida K."/>
            <person name="Fujiwara S."/>
            <person name="Wang Z.W."/>
            <person name="Zhang Y.Q."/>
            <person name="Mitsuda N."/>
            <person name="Wang M."/>
            <person name="Liu G.H."/>
            <person name="Pecoraro L."/>
            <person name="Huang H.X."/>
            <person name="Xiao X.J."/>
            <person name="Lin M."/>
            <person name="Wu X.Y."/>
            <person name="Wu W.L."/>
            <person name="Chen Y.Y."/>
            <person name="Chang S.B."/>
            <person name="Sakamoto S."/>
            <person name="Ohme-Takagi M."/>
            <person name="Yagi M."/>
            <person name="Zeng S.J."/>
            <person name="Shen C.Y."/>
            <person name="Yeh C.M."/>
            <person name="Luo Y.B."/>
            <person name="Tsai W.C."/>
            <person name="Van de Peer Y."/>
            <person name="Liu Z.J."/>
        </authorList>
    </citation>
    <scope>NUCLEOTIDE SEQUENCE [LARGE SCALE GENOMIC DNA]</scope>
    <source>
        <strain evidence="3">cv. Shenzhen</strain>
        <tissue evidence="2">Stem</tissue>
    </source>
</reference>
<feature type="compositionally biased region" description="Polar residues" evidence="1">
    <location>
        <begin position="30"/>
        <end position="45"/>
    </location>
</feature>
<proteinExistence type="predicted"/>
<protein>
    <submittedName>
        <fullName evidence="2">Uncharacterized protein</fullName>
    </submittedName>
</protein>
<name>A0A2I0APF1_9ASPA</name>
<feature type="region of interest" description="Disordered" evidence="1">
    <location>
        <begin position="126"/>
        <end position="154"/>
    </location>
</feature>
<feature type="compositionally biased region" description="Pro residues" evidence="1">
    <location>
        <begin position="126"/>
        <end position="140"/>
    </location>
</feature>